<sequence length="395" mass="43025">MKIVIRILIILGILTCALLLARVLISTGPVSERRERPPMQVVVEVQPVPALAPHVNVEGMGTVIAARELTLRTQVSGKVVEVSPELLEGHFVDKGESLARIETADYELMLAQAESALAQRKSELAIEMGQQKVAKREWELLRESGSARSEIDASLALREPQLKQAQALHASAEAAVKQAQIDLARTQLQAPFNAVVLSKSIELGAIATTNTEIARIASTDSFHIQVSIPESQVPHIEIPGAHASIRIRGSDTDLEGTAISLLSEVDPEGRMARILVEVKDPLGLNPQNSQRPKLLLGTYVEVRLKGKQLENSIEIPRNTLHNGDVVWLMRPDDNTLEIRPVEVAWRNRDTVLIRSGLTPGEQLITTQLSLASDGMSLRLPGQTAPTAKPQQSATN</sequence>
<dbReference type="Gene3D" id="2.40.30.170">
    <property type="match status" value="1"/>
</dbReference>
<dbReference type="EMBL" id="CP001998">
    <property type="protein sequence ID" value="ADE54669.1"/>
    <property type="molecule type" value="Genomic_DNA"/>
</dbReference>
<evidence type="ECO:0000256" key="1">
    <source>
        <dbReference type="ARBA" id="ARBA00009477"/>
    </source>
</evidence>
<feature type="domain" description="Multidrug resistance protein MdtA-like C-terminal permuted SH3" evidence="4">
    <location>
        <begin position="326"/>
        <end position="367"/>
    </location>
</feature>
<dbReference type="Proteomes" id="UP000000925">
    <property type="component" value="Chromosome"/>
</dbReference>
<dbReference type="Pfam" id="PF25973">
    <property type="entry name" value="BSH_CzcB"/>
    <property type="match status" value="1"/>
</dbReference>
<evidence type="ECO:0000313" key="7">
    <source>
        <dbReference type="Proteomes" id="UP000000925"/>
    </source>
</evidence>
<dbReference type="Gene3D" id="1.10.287.470">
    <property type="entry name" value="Helix hairpin bin"/>
    <property type="match status" value="1"/>
</dbReference>
<dbReference type="NCBIfam" id="TIGR01730">
    <property type="entry name" value="RND_mfp"/>
    <property type="match status" value="1"/>
</dbReference>
<dbReference type="eggNOG" id="COG0845">
    <property type="taxonomic scope" value="Bacteria"/>
</dbReference>
<dbReference type="PANTHER" id="PTHR30469">
    <property type="entry name" value="MULTIDRUG RESISTANCE PROTEIN MDTA"/>
    <property type="match status" value="1"/>
</dbReference>
<dbReference type="AlphaFoldDB" id="D5EJS0"/>
<dbReference type="RefSeq" id="WP_013043391.1">
    <property type="nucleotide sequence ID" value="NC_014008.1"/>
</dbReference>
<dbReference type="Gene3D" id="2.40.50.100">
    <property type="match status" value="1"/>
</dbReference>
<comment type="similarity">
    <text evidence="1">Belongs to the membrane fusion protein (MFP) (TC 8.A.1) family.</text>
</comment>
<protein>
    <submittedName>
        <fullName evidence="6">Efflux transporter, RND family, MFP subunit</fullName>
    </submittedName>
</protein>
<organism evidence="6 7">
    <name type="scientific">Coraliomargarita akajimensis (strain DSM 45221 / IAM 15411 / JCM 23193 / KCTC 12865 / 04OKA010-24)</name>
    <dbReference type="NCBI Taxonomy" id="583355"/>
    <lineage>
        <taxon>Bacteria</taxon>
        <taxon>Pseudomonadati</taxon>
        <taxon>Verrucomicrobiota</taxon>
        <taxon>Opitutia</taxon>
        <taxon>Puniceicoccales</taxon>
        <taxon>Coraliomargaritaceae</taxon>
        <taxon>Coraliomargarita</taxon>
    </lineage>
</organism>
<name>D5EJS0_CORAD</name>
<evidence type="ECO:0000313" key="6">
    <source>
        <dbReference type="EMBL" id="ADE54669.1"/>
    </source>
</evidence>
<proteinExistence type="inferred from homology"/>
<dbReference type="OrthoDB" id="9781888at2"/>
<dbReference type="InterPro" id="IPR058627">
    <property type="entry name" value="MdtA-like_C"/>
</dbReference>
<dbReference type="STRING" id="583355.Caka_1650"/>
<feature type="compositionally biased region" description="Polar residues" evidence="3">
    <location>
        <begin position="383"/>
        <end position="395"/>
    </location>
</feature>
<dbReference type="Gene3D" id="2.40.420.20">
    <property type="match status" value="1"/>
</dbReference>
<keyword evidence="7" id="KW-1185">Reference proteome</keyword>
<dbReference type="KEGG" id="caa:Caka_1650"/>
<dbReference type="GO" id="GO:1990281">
    <property type="term" value="C:efflux pump complex"/>
    <property type="evidence" value="ECO:0007669"/>
    <property type="project" value="TreeGrafter"/>
</dbReference>
<evidence type="ECO:0000259" key="5">
    <source>
        <dbReference type="Pfam" id="PF25973"/>
    </source>
</evidence>
<evidence type="ECO:0000256" key="3">
    <source>
        <dbReference type="SAM" id="MobiDB-lite"/>
    </source>
</evidence>
<feature type="region of interest" description="Disordered" evidence="3">
    <location>
        <begin position="376"/>
        <end position="395"/>
    </location>
</feature>
<dbReference type="GO" id="GO:0015562">
    <property type="term" value="F:efflux transmembrane transporter activity"/>
    <property type="evidence" value="ECO:0007669"/>
    <property type="project" value="TreeGrafter"/>
</dbReference>
<dbReference type="InterPro" id="IPR006143">
    <property type="entry name" value="RND_pump_MFP"/>
</dbReference>
<accession>D5EJS0</accession>
<dbReference type="InterPro" id="IPR058647">
    <property type="entry name" value="BSH_CzcB-like"/>
</dbReference>
<dbReference type="SUPFAM" id="SSF111369">
    <property type="entry name" value="HlyD-like secretion proteins"/>
    <property type="match status" value="1"/>
</dbReference>
<keyword evidence="2" id="KW-0175">Coiled coil</keyword>
<gene>
    <name evidence="6" type="ordered locus">Caka_1650</name>
</gene>
<feature type="domain" description="CzcB-like barrel-sandwich hybrid" evidence="5">
    <location>
        <begin position="73"/>
        <end position="217"/>
    </location>
</feature>
<reference evidence="6 7" key="1">
    <citation type="journal article" date="2010" name="Stand. Genomic Sci.">
        <title>Complete genome sequence of Coraliomargarita akajimensis type strain (04OKA010-24).</title>
        <authorList>
            <person name="Mavromatis K."/>
            <person name="Abt B."/>
            <person name="Brambilla E."/>
            <person name="Lapidus A."/>
            <person name="Copeland A."/>
            <person name="Deshpande S."/>
            <person name="Nolan M."/>
            <person name="Lucas S."/>
            <person name="Tice H."/>
            <person name="Cheng J.F."/>
            <person name="Han C."/>
            <person name="Detter J.C."/>
            <person name="Woyke T."/>
            <person name="Goodwin L."/>
            <person name="Pitluck S."/>
            <person name="Held B."/>
            <person name="Brettin T."/>
            <person name="Tapia R."/>
            <person name="Ivanova N."/>
            <person name="Mikhailova N."/>
            <person name="Pati A."/>
            <person name="Liolios K."/>
            <person name="Chen A."/>
            <person name="Palaniappan K."/>
            <person name="Land M."/>
            <person name="Hauser L."/>
            <person name="Chang Y.J."/>
            <person name="Jeffries C.D."/>
            <person name="Rohde M."/>
            <person name="Goker M."/>
            <person name="Bristow J."/>
            <person name="Eisen J.A."/>
            <person name="Markowitz V."/>
            <person name="Hugenholtz P."/>
            <person name="Klenk H.P."/>
            <person name="Kyrpides N.C."/>
        </authorList>
    </citation>
    <scope>NUCLEOTIDE SEQUENCE [LARGE SCALE GENOMIC DNA]</scope>
    <source>
        <strain evidence="7">DSM 45221 / IAM 15411 / JCM 23193 / KCTC 12865</strain>
    </source>
</reference>
<feature type="coiled-coil region" evidence="2">
    <location>
        <begin position="162"/>
        <end position="189"/>
    </location>
</feature>
<dbReference type="Pfam" id="PF25967">
    <property type="entry name" value="RND-MFP_C"/>
    <property type="match status" value="1"/>
</dbReference>
<evidence type="ECO:0000259" key="4">
    <source>
        <dbReference type="Pfam" id="PF25967"/>
    </source>
</evidence>
<dbReference type="PANTHER" id="PTHR30469:SF12">
    <property type="entry name" value="MULTIDRUG RESISTANCE PROTEIN MDTA"/>
    <property type="match status" value="1"/>
</dbReference>
<dbReference type="HOGENOM" id="CLU_018816_18_2_0"/>
<evidence type="ECO:0000256" key="2">
    <source>
        <dbReference type="SAM" id="Coils"/>
    </source>
</evidence>